<dbReference type="InterPro" id="IPR051563">
    <property type="entry name" value="Glycosyl_Hydrolase_51"/>
</dbReference>
<keyword evidence="5" id="KW-0378">Hydrolase</keyword>
<dbReference type="SUPFAM" id="SSF51445">
    <property type="entry name" value="(Trans)glycosidases"/>
    <property type="match status" value="1"/>
</dbReference>
<dbReference type="EMBL" id="FWWU01000001">
    <property type="protein sequence ID" value="SMB77949.1"/>
    <property type="molecule type" value="Genomic_DNA"/>
</dbReference>
<dbReference type="PANTHER" id="PTHR31776:SF0">
    <property type="entry name" value="ALPHA-L-ARABINOFURANOSIDASE 1"/>
    <property type="match status" value="1"/>
</dbReference>
<dbReference type="AlphaFoldDB" id="A0A1W1UA45"/>
<dbReference type="GO" id="GO:0046556">
    <property type="term" value="F:alpha-L-arabinofuranosidase activity"/>
    <property type="evidence" value="ECO:0007669"/>
    <property type="project" value="UniProtKB-EC"/>
</dbReference>
<dbReference type="Pfam" id="PF05270">
    <property type="entry name" value="AbfB"/>
    <property type="match status" value="2"/>
</dbReference>
<dbReference type="Gene3D" id="2.60.120.260">
    <property type="entry name" value="Galactose-binding domain-like"/>
    <property type="match status" value="1"/>
</dbReference>
<dbReference type="Gene3D" id="3.20.20.80">
    <property type="entry name" value="Glycosidases"/>
    <property type="match status" value="1"/>
</dbReference>
<dbReference type="CDD" id="cd23399">
    <property type="entry name" value="beta-trefoil_ABD_ABFB"/>
    <property type="match status" value="2"/>
</dbReference>
<evidence type="ECO:0000256" key="7">
    <source>
        <dbReference type="SAM" id="MobiDB-lite"/>
    </source>
</evidence>
<dbReference type="SUPFAM" id="SSF49785">
    <property type="entry name" value="Galactose-binding domain-like"/>
    <property type="match status" value="1"/>
</dbReference>
<evidence type="ECO:0000256" key="3">
    <source>
        <dbReference type="ARBA" id="ARBA00012670"/>
    </source>
</evidence>
<evidence type="ECO:0000256" key="2">
    <source>
        <dbReference type="ARBA" id="ARBA00007186"/>
    </source>
</evidence>
<dbReference type="InterPro" id="IPR055235">
    <property type="entry name" value="ASD1_cat"/>
</dbReference>
<keyword evidence="11" id="KW-1185">Reference proteome</keyword>
<dbReference type="Gene3D" id="2.60.40.1180">
    <property type="entry name" value="Golgi alpha-mannosidase II"/>
    <property type="match status" value="1"/>
</dbReference>
<evidence type="ECO:0000313" key="11">
    <source>
        <dbReference type="Proteomes" id="UP000192582"/>
    </source>
</evidence>
<evidence type="ECO:0000259" key="9">
    <source>
        <dbReference type="SMART" id="SM00813"/>
    </source>
</evidence>
<dbReference type="InterPro" id="IPR036195">
    <property type="entry name" value="AbfB_ABD_sf"/>
</dbReference>
<dbReference type="Pfam" id="PF06964">
    <property type="entry name" value="Alpha-L-AF_C"/>
    <property type="match status" value="1"/>
</dbReference>
<dbReference type="PANTHER" id="PTHR31776">
    <property type="entry name" value="ALPHA-L-ARABINOFURANOSIDASE 1"/>
    <property type="match status" value="1"/>
</dbReference>
<dbReference type="EC" id="3.2.1.55" evidence="3"/>
<dbReference type="SUPFAM" id="SSF51011">
    <property type="entry name" value="Glycosyl hydrolase domain"/>
    <property type="match status" value="1"/>
</dbReference>
<dbReference type="InterPro" id="IPR008979">
    <property type="entry name" value="Galactose-bd-like_sf"/>
</dbReference>
<dbReference type="STRING" id="695939.SAMN00790413_04023"/>
<reference evidence="10 11" key="1">
    <citation type="submission" date="2017-04" db="EMBL/GenBank/DDBJ databases">
        <authorList>
            <person name="Afonso C.L."/>
            <person name="Miller P.J."/>
            <person name="Scott M.A."/>
            <person name="Spackman E."/>
            <person name="Goraichik I."/>
            <person name="Dimitrov K.M."/>
            <person name="Suarez D.L."/>
            <person name="Swayne D.E."/>
        </authorList>
    </citation>
    <scope>NUCLEOTIDE SEQUENCE [LARGE SCALE GENOMIC DNA]</scope>
    <source>
        <strain evidence="10 11">KR-140</strain>
    </source>
</reference>
<dbReference type="OrthoDB" id="9758333at2"/>
<feature type="region of interest" description="Disordered" evidence="7">
    <location>
        <begin position="27"/>
        <end position="47"/>
    </location>
</feature>
<keyword evidence="4 8" id="KW-0732">Signal</keyword>
<dbReference type="Pfam" id="PF22848">
    <property type="entry name" value="ASD1_dom"/>
    <property type="match status" value="1"/>
</dbReference>
<comment type="similarity">
    <text evidence="2">Belongs to the glycosyl hydrolase 51 family.</text>
</comment>
<evidence type="ECO:0000256" key="8">
    <source>
        <dbReference type="SAM" id="SignalP"/>
    </source>
</evidence>
<evidence type="ECO:0000256" key="5">
    <source>
        <dbReference type="ARBA" id="ARBA00022801"/>
    </source>
</evidence>
<accession>A0A1W1UA45</accession>
<dbReference type="PROSITE" id="PS51257">
    <property type="entry name" value="PROKAR_LIPOPROTEIN"/>
    <property type="match status" value="1"/>
</dbReference>
<feature type="chain" id="PRO_5013275126" description="non-reducing end alpha-L-arabinofuranosidase" evidence="8">
    <location>
        <begin position="20"/>
        <end position="988"/>
    </location>
</feature>
<dbReference type="GO" id="GO:0046373">
    <property type="term" value="P:L-arabinose metabolic process"/>
    <property type="evidence" value="ECO:0007669"/>
    <property type="project" value="InterPro"/>
</dbReference>
<evidence type="ECO:0000313" key="10">
    <source>
        <dbReference type="EMBL" id="SMB77949.1"/>
    </source>
</evidence>
<sequence length="988" mass="107151">MLKLNTPFILLLTATLALTACSASQLDSNAPTTENHGGVQTRSISNTASPLTTVTSQAINNGLNIDLSRPGPAISRHLWGQFFEDINQAADGGLYAELVKNRAFNENSTSIPGWSTLAQNATGSVSLDATQHAGAMARSLRMDVSNVNAGGSFGVVNGGYFGLKVVNGTTYTATVWAKSTTNSTLEVRLEDSSGTVLGRGTVNGVNGTWQKFTLPITASSGSGTGNRVVVAAQSAGTVWLQMVSLFPPTYKGRPNGLRTDLAEKVAALKPGLFRFPGGNFIEAANRATHWDWKKTVGDNIDRPGHFNSAWGYFSSDGLGIYEYLQYAEDIGAEPVLGIYAGLHLDGGNDILTESELAPYVQDALDALEYANGPTTSVWGAKRAAAGHPAPFNLKYLEIGNEDWLNNGASSYVQYRYRVFHDAIKARYPNVKLIATVRDSMNRTPDIIDDHYYLPTQTMLDFSHNYDNYPRTNTKIFVGEYASLGGTEPNRSASLAGAIGEAGFMTGLERNSDVVWGSAYAPLFQHLNNTQWEPDMIQFNAETSYVSPNYYVQQMFSSNTGTEVVPASFTSDVQNVFQSSSLNRQTGKLFVKVVNNNTVSKTLTLDLSSAAAVQASGSSIVLSSTNRAATNTLSQPNAIAPIAGSFTASKTFNYTFPANSVTVLTMNVTPGQIKLPLGETHSLKALTSNLSGNWYVRHQNQIGIISALDKTSSLLDKKEATFKLVAGLSDANCVSFEAFNHPGQYLRHFNYRIRLDANDNSQLFKDDATFCPEGGKIGRGLSFRAKNLDGYYLRHYDFALYMAKNGGASSWDTPNLFEEDTSFDLTAPLHRSLVDVPTGLSSLKAATPGLSNYFLRHRNNLGWVESITNSSAPTDRQDATFKVVQGLADNSCVSFESRNFPGQYLRHYDFRLRLETSNNSATFDDDATFCAVPGLSGNGLSFQSFNFPAYYLRHYNTEAWIAEKGNGAAGTTALFNEDASFTIEAPLAP</sequence>
<dbReference type="InterPro" id="IPR017853">
    <property type="entry name" value="GH"/>
</dbReference>
<evidence type="ECO:0000256" key="4">
    <source>
        <dbReference type="ARBA" id="ARBA00022729"/>
    </source>
</evidence>
<dbReference type="SUPFAM" id="SSF110221">
    <property type="entry name" value="AbfB domain"/>
    <property type="match status" value="2"/>
</dbReference>
<dbReference type="InterPro" id="IPR010720">
    <property type="entry name" value="Alpha-L-AF_C"/>
</dbReference>
<dbReference type="InterPro" id="IPR013780">
    <property type="entry name" value="Glyco_hydro_b"/>
</dbReference>
<dbReference type="Proteomes" id="UP000192582">
    <property type="component" value="Unassembled WGS sequence"/>
</dbReference>
<feature type="domain" description="Alpha-L-arabinofuranosidase C-terminal" evidence="9">
    <location>
        <begin position="478"/>
        <end position="659"/>
    </location>
</feature>
<evidence type="ECO:0000256" key="1">
    <source>
        <dbReference type="ARBA" id="ARBA00001462"/>
    </source>
</evidence>
<proteinExistence type="inferred from homology"/>
<evidence type="ECO:0000256" key="6">
    <source>
        <dbReference type="ARBA" id="ARBA00023180"/>
    </source>
</evidence>
<dbReference type="SMART" id="SM00813">
    <property type="entry name" value="Alpha-L-AF_C"/>
    <property type="match status" value="1"/>
</dbReference>
<gene>
    <name evidence="10" type="ORF">SAMN00790413_04023</name>
</gene>
<protein>
    <recommendedName>
        <fullName evidence="3">non-reducing end alpha-L-arabinofuranosidase</fullName>
        <ecNumber evidence="3">3.2.1.55</ecNumber>
    </recommendedName>
</protein>
<name>A0A1W1UA45_9DEIO</name>
<organism evidence="10 11">
    <name type="scientific">Deinococcus hopiensis KR-140</name>
    <dbReference type="NCBI Taxonomy" id="695939"/>
    <lineage>
        <taxon>Bacteria</taxon>
        <taxon>Thermotogati</taxon>
        <taxon>Deinococcota</taxon>
        <taxon>Deinococci</taxon>
        <taxon>Deinococcales</taxon>
        <taxon>Deinococcaceae</taxon>
        <taxon>Deinococcus</taxon>
    </lineage>
</organism>
<keyword evidence="6" id="KW-0325">Glycoprotein</keyword>
<feature type="signal peptide" evidence="8">
    <location>
        <begin position="1"/>
        <end position="19"/>
    </location>
</feature>
<comment type="catalytic activity">
    <reaction evidence="1">
        <text>Hydrolysis of terminal non-reducing alpha-L-arabinofuranoside residues in alpha-L-arabinosides.</text>
        <dbReference type="EC" id="3.2.1.55"/>
    </reaction>
</comment>
<dbReference type="InterPro" id="IPR007934">
    <property type="entry name" value="AbfB_ABD"/>
</dbReference>
<dbReference type="Gene3D" id="2.80.10.50">
    <property type="match status" value="2"/>
</dbReference>